<dbReference type="InterPro" id="IPR010090">
    <property type="entry name" value="Phage_tape_meas"/>
</dbReference>
<keyword evidence="3" id="KW-0472">Membrane</keyword>
<feature type="domain" description="Transglycosylase SLT" evidence="4">
    <location>
        <begin position="959"/>
        <end position="1041"/>
    </location>
</feature>
<dbReference type="Gene3D" id="1.10.530.10">
    <property type="match status" value="1"/>
</dbReference>
<evidence type="ECO:0000259" key="5">
    <source>
        <dbReference type="Pfam" id="PF10145"/>
    </source>
</evidence>
<protein>
    <recommendedName>
        <fullName evidence="8">Tape measure protein</fullName>
    </recommendedName>
</protein>
<dbReference type="GeneID" id="2732839"/>
<keyword evidence="7" id="KW-1185">Reference proteome</keyword>
<accession>Q6VY42</accession>
<sequence>MATAAVEVGVGYVSVVPSARGFAEDLQRQIGRPTVQVGAEIGEQSGQAASRGMLTTLGAGLKTGLAAVAVAGAAVFSAAFVQAIEQDKSNARLAAQLGLDPKQAKRLGAVAGEVYAKGYGESIDQVNDSLRTLAQNGVIAVNAPRKDIASLTKSATNLAEAFGVDVGDAARAAGQLIRTGMVKDAKQAFDLITRGFQSGADKGGDFIDTLNEYSTQFRKAGLDGQAAVGLITQALQAGARDGDIAADAIKEFSIRAVDGSESSAEGFKALGLNAVTMGQQFARGGTAANAVLDLTLDRLRAVKDPVKQSQLAVALFGTQAEDLGAALFAMDPSSAVSALGKVGGAADRMGDALHNTATNDFEVFKRQAMQSIVAVIDREVLPVLAKVGALLLEKVPPALSAVSDAFSAGVNWVREYGAWLLPLGVAVAGLTITLNASAIATGAVTAVFAVYRGVILAAAAVTRGYAIVQGLLNAVMTANPIGLIITGIAALVTLLVVAYQKSDTFRGIVQAAWAGIKAGWDVLWTTTLKPGFDGLMVGLRAVGDAAVWLWQTILSPVFSAIWTAAKVLFAIVVVAVVVPIILAFKVLAAIGAWLWKSALKPAFDGIAAGAIWLWKSALKPAFDAIVLTLKAVGAGATWLWTAVLAPSFRAIGAAGAWMWNSVLKPAFGALMDGMRAVGTALQYVWRTILSPVFTAIGAAGKWLWDNSLKPVFDKIKAGAKLMGAAFGLARDAISKAWDSVVKVSAKPVNFIIRHVYTEGIKAVWDKVAGFVGLGKLPDAPKLLARGGRTSGGIPGQDSIPALLMADEYVIKRSSARSVGFGALEHINRTGELPVQRFADGGIVGWLGDAAKKVGGVVMSGVDFLSDPGRMWETATKSVRDMIAKIGQSGIAKMLAQVPGKMLGGLKDKVLDAAKSLFGGSSGAADIGGSGVQRWSPVVLQALQMVGQSASLLPVVLRRMNQESGGNPAAINNWDINAKNGVPSKGLMQVIDPTFAAYAGALRGRGVWDPLANIYASMRYALSRYGSLASAYNRPGGYANGGRPRPGELAWVGERGPELVRFGGGDTEVFDHERSMQMAAGLVPLRGFAKGTKPRSARVRTDALLPTARIVDVQLPKPSASDLAAFTKSLTGSASAIGTAAAQLTKRLMLAGGAGRTLAAQVSKVSAELQGLATKRDRVSGIIATAREAAAGQRQTAADFLGLSNLSSTGSVEDLIMGMETRQDTLRGFQSTIRSLEKRGLNQDAIRQLVAMGPDSTLAKMITEGSGSDIRRINELTKSGGTLATAFGNSMADAMYDSGKDAGKGFLTGLLSQQRDLQTAMTRLGASLIQNIKVGMGLAKPSPTKAASRNPVLKPTKALTPKPTLLSSAPKLAATAAVQASMPARRAVIPSPAPRPEAGAGGLQAGDRLALRVGDRELNAYVETVVVDTLVPVAHAIAGRK</sequence>
<keyword evidence="2" id="KW-1188">Viral release from host cell</keyword>
<dbReference type="RefSeq" id="NP_958289.1">
    <property type="nucleotide sequence ID" value="NC_005345.2"/>
</dbReference>
<evidence type="ECO:0000256" key="1">
    <source>
        <dbReference type="ARBA" id="ARBA00022465"/>
    </source>
</evidence>
<dbReference type="EMBL" id="AY320035">
    <property type="protein sequence ID" value="AAR29750.1"/>
    <property type="molecule type" value="Genomic_DNA"/>
</dbReference>
<reference evidence="6 7" key="2">
    <citation type="journal article" date="1995" name="Arch. Virol.">
        <title>Analysis of the open reading frames of the main capsid proteins of actinophage VWB.</title>
        <authorList>
            <person name="Anne J."/>
            <person name="Fiten P."/>
            <person name="Van Mellaert L."/>
            <person name="Joris B."/>
            <person name="Opdenakker G."/>
            <person name="Eyssen H."/>
        </authorList>
    </citation>
    <scope>NUCLEOTIDE SEQUENCE [LARGE SCALE GENOMIC DNA]</scope>
</reference>
<dbReference type="Pfam" id="PF01464">
    <property type="entry name" value="SLT"/>
    <property type="match status" value="1"/>
</dbReference>
<feature type="transmembrane region" description="Helical" evidence="3">
    <location>
        <begin position="443"/>
        <end position="461"/>
    </location>
</feature>
<dbReference type="Proteomes" id="UP000001708">
    <property type="component" value="Segment"/>
</dbReference>
<dbReference type="PANTHER" id="PTHR37813:SF1">
    <property type="entry name" value="FELS-2 PROPHAGE PROTEIN"/>
    <property type="match status" value="1"/>
</dbReference>
<evidence type="ECO:0000313" key="7">
    <source>
        <dbReference type="Proteomes" id="UP000001708"/>
    </source>
</evidence>
<proteinExistence type="predicted"/>
<dbReference type="InterPro" id="IPR023346">
    <property type="entry name" value="Lysozyme-like_dom_sf"/>
</dbReference>
<keyword evidence="3" id="KW-0812">Transmembrane</keyword>
<evidence type="ECO:0000256" key="2">
    <source>
        <dbReference type="ARBA" id="ARBA00022612"/>
    </source>
</evidence>
<dbReference type="Pfam" id="PF10145">
    <property type="entry name" value="PhageMin_Tail"/>
    <property type="match status" value="1"/>
</dbReference>
<name>Q6VY42_9CAUD</name>
<dbReference type="CDD" id="cd13402">
    <property type="entry name" value="LT_TF-like"/>
    <property type="match status" value="1"/>
</dbReference>
<dbReference type="GO" id="GO:0098003">
    <property type="term" value="P:viral tail assembly"/>
    <property type="evidence" value="ECO:0007669"/>
    <property type="project" value="UniProtKB-KW"/>
</dbReference>
<reference evidence="6 7" key="4">
    <citation type="journal article" date="2005" name="Virology">
        <title>Complete genomic nucleotide sequence and analysis of the temperate bacteriophage VWB.</title>
        <authorList>
            <person name="Van Dessel W."/>
            <person name="Van Mellaert L."/>
            <person name="Liesegang H."/>
            <person name="Raasch C."/>
            <person name="De Keersmaeker S."/>
            <person name="Geukens N."/>
            <person name="Lammertyn E."/>
            <person name="Streit W."/>
            <person name="Anne J."/>
        </authorList>
    </citation>
    <scope>NUCLEOTIDE SEQUENCE [LARGE SCALE GENOMIC DNA]</scope>
</reference>
<feature type="transmembrane region" description="Helical" evidence="3">
    <location>
        <begin position="568"/>
        <end position="595"/>
    </location>
</feature>
<organism evidence="6 7">
    <name type="scientific">Streptomyces phage VWB</name>
    <dbReference type="NCBI Taxonomy" id="10702"/>
    <lineage>
        <taxon>Viruses</taxon>
        <taxon>Duplodnaviria</taxon>
        <taxon>Heunggongvirae</taxon>
        <taxon>Uroviricota</taxon>
        <taxon>Caudoviricetes</taxon>
        <taxon>Veewebvirus</taxon>
        <taxon>Veewebvirus vwb</taxon>
    </lineage>
</organism>
<evidence type="ECO:0000256" key="3">
    <source>
        <dbReference type="SAM" id="Phobius"/>
    </source>
</evidence>
<reference evidence="6 7" key="1">
    <citation type="journal article" date="1990" name="J. Gen. Microbiol.">
        <title>Further biological and molecular characterization of actinophage VWB.</title>
        <authorList>
            <person name="Anne J."/>
            <person name="Van Mellaert L."/>
            <person name="Decock B."/>
            <person name="Van Damme J."/>
            <person name="Van Aerschot A."/>
            <person name="Herdewijn P."/>
            <person name="Eyssen H."/>
        </authorList>
    </citation>
    <scope>NUCLEOTIDE SEQUENCE [LARGE SCALE GENOMIC DNA]</scope>
</reference>
<feature type="transmembrane region" description="Helical" evidence="3">
    <location>
        <begin position="416"/>
        <end position="436"/>
    </location>
</feature>
<evidence type="ECO:0000313" key="6">
    <source>
        <dbReference type="EMBL" id="AAR29750.1"/>
    </source>
</evidence>
<keyword evidence="1" id="KW-1245">Viral tail assembly</keyword>
<feature type="domain" description="Phage tail tape measure protein" evidence="5">
    <location>
        <begin position="116"/>
        <end position="317"/>
    </location>
</feature>
<keyword evidence="3" id="KW-1133">Transmembrane helix</keyword>
<dbReference type="PANTHER" id="PTHR37813">
    <property type="entry name" value="FELS-2 PROPHAGE PROTEIN"/>
    <property type="match status" value="1"/>
</dbReference>
<evidence type="ECO:0000259" key="4">
    <source>
        <dbReference type="Pfam" id="PF01464"/>
    </source>
</evidence>
<feature type="transmembrane region" description="Helical" evidence="3">
    <location>
        <begin position="481"/>
        <end position="499"/>
    </location>
</feature>
<reference evidence="6 7" key="3">
    <citation type="journal article" date="1998" name="Microbiology">
        <title>Site-specific integration of bacteriophage VWB genome into Streptomyces venezuelae and construction of a VWB-based integrative vector.</title>
        <authorList>
            <person name="Van Mellaert L."/>
            <person name="Mei L."/>
            <person name="Lammertyn E."/>
            <person name="Schacht S."/>
            <person name="Anne J."/>
        </authorList>
    </citation>
    <scope>NUCLEOTIDE SEQUENCE [LARGE SCALE GENOMIC DNA]</scope>
</reference>
<dbReference type="InterPro" id="IPR008258">
    <property type="entry name" value="Transglycosylase_SLT_dom_1"/>
</dbReference>
<evidence type="ECO:0008006" key="8">
    <source>
        <dbReference type="Google" id="ProtNLM"/>
    </source>
</evidence>
<dbReference type="SUPFAM" id="SSF53955">
    <property type="entry name" value="Lysozyme-like"/>
    <property type="match status" value="1"/>
</dbReference>
<dbReference type="KEGG" id="vg:2732839"/>